<dbReference type="Proteomes" id="UP000324233">
    <property type="component" value="Chromosome"/>
</dbReference>
<evidence type="ECO:0000313" key="2">
    <source>
        <dbReference type="EMBL" id="QEH36650.1"/>
    </source>
</evidence>
<dbReference type="Gene3D" id="3.40.50.150">
    <property type="entry name" value="Vaccinia Virus protein VP39"/>
    <property type="match status" value="1"/>
</dbReference>
<evidence type="ECO:0000313" key="3">
    <source>
        <dbReference type="Proteomes" id="UP000324233"/>
    </source>
</evidence>
<dbReference type="Pfam" id="PF08241">
    <property type="entry name" value="Methyltransf_11"/>
    <property type="match status" value="1"/>
</dbReference>
<dbReference type="KEGG" id="agv:OJF2_52350"/>
<protein>
    <recommendedName>
        <fullName evidence="1">Methyltransferase type 11 domain-containing protein</fullName>
    </recommendedName>
</protein>
<feature type="domain" description="Methyltransferase type 11" evidence="1">
    <location>
        <begin position="56"/>
        <end position="147"/>
    </location>
</feature>
<gene>
    <name evidence="2" type="ORF">OJF2_52350</name>
</gene>
<evidence type="ECO:0000259" key="1">
    <source>
        <dbReference type="Pfam" id="PF08241"/>
    </source>
</evidence>
<organism evidence="2 3">
    <name type="scientific">Aquisphaera giovannonii</name>
    <dbReference type="NCBI Taxonomy" id="406548"/>
    <lineage>
        <taxon>Bacteria</taxon>
        <taxon>Pseudomonadati</taxon>
        <taxon>Planctomycetota</taxon>
        <taxon>Planctomycetia</taxon>
        <taxon>Isosphaerales</taxon>
        <taxon>Isosphaeraceae</taxon>
        <taxon>Aquisphaera</taxon>
    </lineage>
</organism>
<keyword evidence="3" id="KW-1185">Reference proteome</keyword>
<dbReference type="EMBL" id="CP042997">
    <property type="protein sequence ID" value="QEH36650.1"/>
    <property type="molecule type" value="Genomic_DNA"/>
</dbReference>
<name>A0A5B9W9X4_9BACT</name>
<dbReference type="GO" id="GO:0008757">
    <property type="term" value="F:S-adenosylmethionine-dependent methyltransferase activity"/>
    <property type="evidence" value="ECO:0007669"/>
    <property type="project" value="InterPro"/>
</dbReference>
<proteinExistence type="predicted"/>
<reference evidence="2 3" key="1">
    <citation type="submission" date="2019-08" db="EMBL/GenBank/DDBJ databases">
        <title>Deep-cultivation of Planctomycetes and their phenomic and genomic characterization uncovers novel biology.</title>
        <authorList>
            <person name="Wiegand S."/>
            <person name="Jogler M."/>
            <person name="Boedeker C."/>
            <person name="Pinto D."/>
            <person name="Vollmers J."/>
            <person name="Rivas-Marin E."/>
            <person name="Kohn T."/>
            <person name="Peeters S.H."/>
            <person name="Heuer A."/>
            <person name="Rast P."/>
            <person name="Oberbeckmann S."/>
            <person name="Bunk B."/>
            <person name="Jeske O."/>
            <person name="Meyerdierks A."/>
            <person name="Storesund J.E."/>
            <person name="Kallscheuer N."/>
            <person name="Luecker S."/>
            <person name="Lage O.M."/>
            <person name="Pohl T."/>
            <person name="Merkel B.J."/>
            <person name="Hornburger P."/>
            <person name="Mueller R.-W."/>
            <person name="Bruemmer F."/>
            <person name="Labrenz M."/>
            <person name="Spormann A.M."/>
            <person name="Op den Camp H."/>
            <person name="Overmann J."/>
            <person name="Amann R."/>
            <person name="Jetten M.S.M."/>
            <person name="Mascher T."/>
            <person name="Medema M.H."/>
            <person name="Devos D.P."/>
            <person name="Kaster A.-K."/>
            <person name="Ovreas L."/>
            <person name="Rohde M."/>
            <person name="Galperin M.Y."/>
            <person name="Jogler C."/>
        </authorList>
    </citation>
    <scope>NUCLEOTIDE SEQUENCE [LARGE SCALE GENOMIC DNA]</scope>
    <source>
        <strain evidence="2 3">OJF2</strain>
    </source>
</reference>
<dbReference type="RefSeq" id="WP_148596314.1">
    <property type="nucleotide sequence ID" value="NZ_CP042997.1"/>
</dbReference>
<accession>A0A5B9W9X4</accession>
<dbReference type="OrthoDB" id="9801609at2"/>
<dbReference type="SUPFAM" id="SSF53335">
    <property type="entry name" value="S-adenosyl-L-methionine-dependent methyltransferases"/>
    <property type="match status" value="1"/>
</dbReference>
<dbReference type="InterPro" id="IPR013216">
    <property type="entry name" value="Methyltransf_11"/>
</dbReference>
<dbReference type="AlphaFoldDB" id="A0A5B9W9X4"/>
<dbReference type="InterPro" id="IPR029063">
    <property type="entry name" value="SAM-dependent_MTases_sf"/>
</dbReference>
<sequence>MTTALKIAAESPLEDLVESIYRNRFGKQDLARRAAVWRVLCRDWFEAYIPRDGRVLEVAAGYCEFINNVRAGEKVAVDLNPATGLHAAPGVTVHQIAAERLEEVVPAAHFDSAFMSNFLEHCRTREQVLSVLSAVGHALRPGGRVLILGPNYAACAAEYYDYFDHHLALTDRAVAEALELSGFEVEVQRPRTLPFSFRSKLPSAPWLVRLYLKFPWAWRFFGAQFFLVARRPR</sequence>